<dbReference type="Pfam" id="PF12850">
    <property type="entry name" value="Metallophos_2"/>
    <property type="match status" value="1"/>
</dbReference>
<dbReference type="GO" id="GO:0016791">
    <property type="term" value="F:phosphatase activity"/>
    <property type="evidence" value="ECO:0007669"/>
    <property type="project" value="TreeGrafter"/>
</dbReference>
<dbReference type="KEGG" id="mmab:HQ865_15800"/>
<dbReference type="InterPro" id="IPR024654">
    <property type="entry name" value="Calcineurin-like_PHP_lpxH"/>
</dbReference>
<dbReference type="Proteomes" id="UP000505355">
    <property type="component" value="Chromosome"/>
</dbReference>
<dbReference type="AlphaFoldDB" id="A0A7D4TY93"/>
<dbReference type="Gene3D" id="3.60.21.10">
    <property type="match status" value="1"/>
</dbReference>
<keyword evidence="4" id="KW-1185">Reference proteome</keyword>
<protein>
    <submittedName>
        <fullName evidence="3">Metallophosphoesterase family protein</fullName>
    </submittedName>
</protein>
<accession>A0A7D4TY93</accession>
<evidence type="ECO:0000313" key="4">
    <source>
        <dbReference type="Proteomes" id="UP000505355"/>
    </source>
</evidence>
<organism evidence="3 4">
    <name type="scientific">Mucilaginibacter mali</name>
    <dbReference type="NCBI Taxonomy" id="2740462"/>
    <lineage>
        <taxon>Bacteria</taxon>
        <taxon>Pseudomonadati</taxon>
        <taxon>Bacteroidota</taxon>
        <taxon>Sphingobacteriia</taxon>
        <taxon>Sphingobacteriales</taxon>
        <taxon>Sphingobacteriaceae</taxon>
        <taxon>Mucilaginibacter</taxon>
    </lineage>
</organism>
<dbReference type="PIRSF" id="PIRSF000883">
    <property type="entry name" value="Pesterase_MJ0912"/>
    <property type="match status" value="1"/>
</dbReference>
<proteinExistence type="inferred from homology"/>
<evidence type="ECO:0000256" key="1">
    <source>
        <dbReference type="ARBA" id="ARBA00008950"/>
    </source>
</evidence>
<gene>
    <name evidence="3" type="ORF">HQ865_15800</name>
</gene>
<dbReference type="InterPro" id="IPR029052">
    <property type="entry name" value="Metallo-depent_PP-like"/>
</dbReference>
<evidence type="ECO:0000313" key="3">
    <source>
        <dbReference type="EMBL" id="QKJ31157.1"/>
    </source>
</evidence>
<dbReference type="InterPro" id="IPR011152">
    <property type="entry name" value="Pesterase_MJ0912"/>
</dbReference>
<sequence length="257" mass="28289">MQLYAIISDIHGNALALEAVLADIKSRGISNTINLGDFFFGALEPEKVADLLRQNPMLCITGNTDREILEAIDNPSGKHKPGMDRVVGDLSDESINWMRGLPKTATCDSLFFVCHGTPESDNEYLLEKVTANGVFVYNDEDLIAKTQHIAERIILCGHSHVNRMIWLSNGKIILNPGSVGLPAYLGTGEHRFAMESMTPHAKYAIVSAEGNDINIEQVLCTYDWKAAAETARQNGNPDAARFLLHGRMPKDLRVVIS</sequence>
<comment type="similarity">
    <text evidence="1">Belongs to the metallophosphoesterase superfamily. YfcE family.</text>
</comment>
<dbReference type="PANTHER" id="PTHR42850">
    <property type="entry name" value="METALLOPHOSPHOESTERASE"/>
    <property type="match status" value="1"/>
</dbReference>
<dbReference type="GO" id="GO:0005737">
    <property type="term" value="C:cytoplasm"/>
    <property type="evidence" value="ECO:0007669"/>
    <property type="project" value="TreeGrafter"/>
</dbReference>
<dbReference type="PANTHER" id="PTHR42850:SF2">
    <property type="entry name" value="BLL5683 PROTEIN"/>
    <property type="match status" value="1"/>
</dbReference>
<dbReference type="InterPro" id="IPR050126">
    <property type="entry name" value="Ap4A_hydrolase"/>
</dbReference>
<dbReference type="SUPFAM" id="SSF56300">
    <property type="entry name" value="Metallo-dependent phosphatases"/>
    <property type="match status" value="1"/>
</dbReference>
<evidence type="ECO:0000259" key="2">
    <source>
        <dbReference type="Pfam" id="PF12850"/>
    </source>
</evidence>
<feature type="domain" description="Calcineurin-like phosphoesterase" evidence="2">
    <location>
        <begin position="5"/>
        <end position="182"/>
    </location>
</feature>
<dbReference type="RefSeq" id="WP_173415823.1">
    <property type="nucleotide sequence ID" value="NZ_CP054139.1"/>
</dbReference>
<dbReference type="EMBL" id="CP054139">
    <property type="protein sequence ID" value="QKJ31157.1"/>
    <property type="molecule type" value="Genomic_DNA"/>
</dbReference>
<reference evidence="3 4" key="1">
    <citation type="submission" date="2020-05" db="EMBL/GenBank/DDBJ databases">
        <title>Mucilaginibacter mali sp. nov.</title>
        <authorList>
            <person name="Kim H.S."/>
            <person name="Lee K.C."/>
            <person name="Suh M.K."/>
            <person name="Kim J.-S."/>
            <person name="Han K.-I."/>
            <person name="Eom M.K."/>
            <person name="Shin Y.K."/>
            <person name="Lee J.-S."/>
        </authorList>
    </citation>
    <scope>NUCLEOTIDE SEQUENCE [LARGE SCALE GENOMIC DNA]</scope>
    <source>
        <strain evidence="3 4">G2-14</strain>
    </source>
</reference>
<name>A0A7D4TY93_9SPHI</name>